<evidence type="ECO:0000313" key="6">
    <source>
        <dbReference type="EMBL" id="MFC4565643.1"/>
    </source>
</evidence>
<dbReference type="RefSeq" id="WP_378579817.1">
    <property type="nucleotide sequence ID" value="NZ_JBHSFQ010000042.1"/>
</dbReference>
<evidence type="ECO:0000256" key="3">
    <source>
        <dbReference type="ARBA" id="ARBA00023145"/>
    </source>
</evidence>
<dbReference type="Proteomes" id="UP001595923">
    <property type="component" value="Unassembled WGS sequence"/>
</dbReference>
<dbReference type="Gene3D" id="2.30.120.10">
    <property type="match status" value="1"/>
</dbReference>
<gene>
    <name evidence="6" type="ORF">ACFO4E_27615</name>
</gene>
<keyword evidence="5" id="KW-0732">Signal</keyword>
<evidence type="ECO:0000256" key="1">
    <source>
        <dbReference type="ARBA" id="ARBA00006586"/>
    </source>
</evidence>
<comment type="similarity">
    <text evidence="1">Belongs to the peptidase S45 family.</text>
</comment>
<dbReference type="Gene3D" id="1.10.1400.10">
    <property type="match status" value="1"/>
</dbReference>
<dbReference type="PANTHER" id="PTHR34218:SF4">
    <property type="entry name" value="ACYL-HOMOSERINE LACTONE ACYLASE QUIP"/>
    <property type="match status" value="1"/>
</dbReference>
<name>A0ABV9E6P9_9ACTN</name>
<evidence type="ECO:0000313" key="7">
    <source>
        <dbReference type="Proteomes" id="UP001595923"/>
    </source>
</evidence>
<proteinExistence type="inferred from homology"/>
<dbReference type="SUPFAM" id="SSF56235">
    <property type="entry name" value="N-terminal nucleophile aminohydrolases (Ntn hydrolases)"/>
    <property type="match status" value="1"/>
</dbReference>
<evidence type="ECO:0000256" key="2">
    <source>
        <dbReference type="ARBA" id="ARBA00022801"/>
    </source>
</evidence>
<feature type="region of interest" description="Disordered" evidence="4">
    <location>
        <begin position="246"/>
        <end position="271"/>
    </location>
</feature>
<evidence type="ECO:0000256" key="5">
    <source>
        <dbReference type="SAM" id="SignalP"/>
    </source>
</evidence>
<dbReference type="EMBL" id="JBHSFQ010000042">
    <property type="protein sequence ID" value="MFC4565643.1"/>
    <property type="molecule type" value="Genomic_DNA"/>
</dbReference>
<comment type="caution">
    <text evidence="6">The sequence shown here is derived from an EMBL/GenBank/DDBJ whole genome shotgun (WGS) entry which is preliminary data.</text>
</comment>
<dbReference type="PANTHER" id="PTHR34218">
    <property type="entry name" value="PEPTIDASE S45 PENICILLIN AMIDASE"/>
    <property type="match status" value="1"/>
</dbReference>
<keyword evidence="3" id="KW-0865">Zymogen</keyword>
<accession>A0ABV9E6P9</accession>
<protein>
    <submittedName>
        <fullName evidence="6">Penicillin acylase family protein</fullName>
    </submittedName>
</protein>
<evidence type="ECO:0000256" key="4">
    <source>
        <dbReference type="SAM" id="MobiDB-lite"/>
    </source>
</evidence>
<keyword evidence="2" id="KW-0378">Hydrolase</keyword>
<sequence length="789" mass="84725">MRKRRMAAGAVMAAGIFSAPVLLAPTPSAFADPSGGGDLVLPGLTGEVEIAVDTTGVPHIYAENNDDLFFAQGVNAARDRLFQIDLQRRRGLGELSEVFGPSFVEQDRATRLFLYRGDMDAEWESYGPDARSAAERFTAGINAYIDRLDDDPDRLPPEFGELGYTPGRWEPEDVVRIRSNSLGGNVPSEVARAQIACADGIEADRLRARLEPEHTTSVPDGLDPCSIPDDVLDVYNLATSAVTFDTSEGSRSAEGLSAGPPAEGSNSWAISPERTATGRPILAGDPHRALNAPSLRSIVHLSSPEMDVIGAGEPTLPGVSMGHNGTAAFGLTIFGADQNDLYVYELDPDDPSRYRYGDGWEEMTTVTEDVPVKGEQPQPVDLAFTRHGPVIASDADSGLAFAVRTTWSEPGTAAYYGGLELMKTTDFEGFREVMSGWGGPPLNFTYADTGGDIGWTPGGLMPERSGYDGLMPVPGDGRYEWDGFLDGSTLPSQHNPERGFVATANEYNMPDDHPARVGYEWAAPYRYERIEDVLSGDDASSLDASMALQSDKADLAAAVTLPLLDGLDGEGSAAAGLEVLRAWDGEASADAAGPALYETWFMRHLGPAFFRAASPEVAELLPYPQQAPALTDALKDPGAWLDGDDPEAQRDAILLDSLGAAYDEVAAELGGDPAHWRWGDLQQTVFTHPLNGSVGPFERGGTAHTVDASSYDPATFQQRSGASFKMVLDVGDWDASQAINAPGQSGDPRSPHYDDLVPLWRNGEYFPLHYTRDAVEENTEEVIVLRSGD</sequence>
<organism evidence="6 7">
    <name type="scientific">Nocardiopsis mangrovi</name>
    <dbReference type="NCBI Taxonomy" id="1179818"/>
    <lineage>
        <taxon>Bacteria</taxon>
        <taxon>Bacillati</taxon>
        <taxon>Actinomycetota</taxon>
        <taxon>Actinomycetes</taxon>
        <taxon>Streptosporangiales</taxon>
        <taxon>Nocardiopsidaceae</taxon>
        <taxon>Nocardiopsis</taxon>
    </lineage>
</organism>
<keyword evidence="7" id="KW-1185">Reference proteome</keyword>
<dbReference type="InterPro" id="IPR029055">
    <property type="entry name" value="Ntn_hydrolases_N"/>
</dbReference>
<reference evidence="7" key="1">
    <citation type="journal article" date="2019" name="Int. J. Syst. Evol. Microbiol.">
        <title>The Global Catalogue of Microorganisms (GCM) 10K type strain sequencing project: providing services to taxonomists for standard genome sequencing and annotation.</title>
        <authorList>
            <consortium name="The Broad Institute Genomics Platform"/>
            <consortium name="The Broad Institute Genome Sequencing Center for Infectious Disease"/>
            <person name="Wu L."/>
            <person name="Ma J."/>
        </authorList>
    </citation>
    <scope>NUCLEOTIDE SEQUENCE [LARGE SCALE GENOMIC DNA]</scope>
    <source>
        <strain evidence="7">XZYJ18</strain>
    </source>
</reference>
<feature type="chain" id="PRO_5047264305" evidence="5">
    <location>
        <begin position="32"/>
        <end position="789"/>
    </location>
</feature>
<dbReference type="CDD" id="cd03747">
    <property type="entry name" value="Ntn_PGA_like"/>
    <property type="match status" value="1"/>
</dbReference>
<dbReference type="PIRSF" id="PIRSF001227">
    <property type="entry name" value="Pen_acylase"/>
    <property type="match status" value="1"/>
</dbReference>
<dbReference type="Gene3D" id="3.60.20.10">
    <property type="entry name" value="Glutamine Phosphoribosylpyrophosphate, subunit 1, domain 1"/>
    <property type="match status" value="1"/>
</dbReference>
<dbReference type="InterPro" id="IPR023343">
    <property type="entry name" value="Penicillin_amidase_dom1"/>
</dbReference>
<dbReference type="InterPro" id="IPR043146">
    <property type="entry name" value="Penicillin_amidase_N_B-knob"/>
</dbReference>
<dbReference type="InterPro" id="IPR002692">
    <property type="entry name" value="S45"/>
</dbReference>
<dbReference type="InterPro" id="IPR043147">
    <property type="entry name" value="Penicillin_amidase_A-knob"/>
</dbReference>
<dbReference type="Pfam" id="PF01804">
    <property type="entry name" value="Penicil_amidase"/>
    <property type="match status" value="1"/>
</dbReference>
<dbReference type="InterPro" id="IPR014395">
    <property type="entry name" value="Pen/GL7ACA/AHL_acylase"/>
</dbReference>
<feature type="signal peptide" evidence="5">
    <location>
        <begin position="1"/>
        <end position="31"/>
    </location>
</feature>
<dbReference type="Gene3D" id="1.10.439.10">
    <property type="entry name" value="Penicillin Amidohydrolase, domain 1"/>
    <property type="match status" value="1"/>
</dbReference>